<dbReference type="GO" id="GO:0005667">
    <property type="term" value="C:transcription regulator complex"/>
    <property type="evidence" value="ECO:0007669"/>
    <property type="project" value="TreeGrafter"/>
</dbReference>
<dbReference type="SUPFAM" id="SSF46579">
    <property type="entry name" value="Prefoldin"/>
    <property type="match status" value="1"/>
</dbReference>
<keyword evidence="8" id="KW-0677">Repeat</keyword>
<dbReference type="CDD" id="cd00086">
    <property type="entry name" value="homeodomain"/>
    <property type="match status" value="1"/>
</dbReference>
<dbReference type="InterPro" id="IPR003591">
    <property type="entry name" value="Leu-rich_rpt_typical-subtyp"/>
</dbReference>
<keyword evidence="18" id="KW-0812">Transmembrane</keyword>
<keyword evidence="18" id="KW-0472">Membrane</keyword>
<evidence type="ECO:0000259" key="19">
    <source>
        <dbReference type="PROSITE" id="PS50071"/>
    </source>
</evidence>
<evidence type="ECO:0000256" key="16">
    <source>
        <dbReference type="SAM" id="Coils"/>
    </source>
</evidence>
<keyword evidence="18" id="KW-1133">Transmembrane helix</keyword>
<feature type="compositionally biased region" description="Basic and acidic residues" evidence="17">
    <location>
        <begin position="1657"/>
        <end position="1667"/>
    </location>
</feature>
<dbReference type="SUPFAM" id="SSF46689">
    <property type="entry name" value="Homeodomain-like"/>
    <property type="match status" value="1"/>
</dbReference>
<keyword evidence="10 14" id="KW-0371">Homeobox</keyword>
<feature type="compositionally biased region" description="Polar residues" evidence="17">
    <location>
        <begin position="1500"/>
        <end position="1509"/>
    </location>
</feature>
<evidence type="ECO:0000313" key="20">
    <source>
        <dbReference type="EMBL" id="KAH0813337.1"/>
    </source>
</evidence>
<comment type="subcellular location">
    <subcellularLocation>
        <location evidence="1 14 15">Nucleus</location>
    </subcellularLocation>
</comment>
<dbReference type="FunFam" id="1.10.287.370:FF:000002">
    <property type="entry name" value="Prefoldin subunit 2"/>
    <property type="match status" value="1"/>
</dbReference>
<dbReference type="Gene3D" id="1.10.10.60">
    <property type="entry name" value="Homeodomain-like"/>
    <property type="match status" value="1"/>
</dbReference>
<dbReference type="FunFam" id="1.10.10.60:FF:000046">
    <property type="entry name" value="SIX homeobox 3"/>
    <property type="match status" value="1"/>
</dbReference>
<evidence type="ECO:0000256" key="1">
    <source>
        <dbReference type="ARBA" id="ARBA00004123"/>
    </source>
</evidence>
<evidence type="ECO:0000256" key="6">
    <source>
        <dbReference type="ARBA" id="ARBA00022614"/>
    </source>
</evidence>
<feature type="compositionally biased region" description="Basic and acidic residues" evidence="17">
    <location>
        <begin position="1145"/>
        <end position="1154"/>
    </location>
</feature>
<feature type="region of interest" description="Disordered" evidence="17">
    <location>
        <begin position="1631"/>
        <end position="1685"/>
    </location>
</feature>
<feature type="coiled-coil region" evidence="16">
    <location>
        <begin position="82"/>
        <end position="116"/>
    </location>
</feature>
<dbReference type="GO" id="GO:0000978">
    <property type="term" value="F:RNA polymerase II cis-regulatory region sequence-specific DNA binding"/>
    <property type="evidence" value="ECO:0007669"/>
    <property type="project" value="TreeGrafter"/>
</dbReference>
<evidence type="ECO:0000256" key="8">
    <source>
        <dbReference type="ARBA" id="ARBA00022737"/>
    </source>
</evidence>
<comment type="subunit">
    <text evidence="4">Heterohexamer of two PFD-alpha type and four PFD-beta type subunits.</text>
</comment>
<evidence type="ECO:0000313" key="21">
    <source>
        <dbReference type="Proteomes" id="UP000719412"/>
    </source>
</evidence>
<dbReference type="SUPFAM" id="SSF52058">
    <property type="entry name" value="L domain-like"/>
    <property type="match status" value="1"/>
</dbReference>
<keyword evidence="7" id="KW-0732">Signal</keyword>
<sequence length="1728" mass="192432">MASDSKKQERKSSKGPSPEEILNGFQALRAEQRNLSSKLTEFEAESNEHKMVIATLQNVNEDRRCFRLVGGVLTERKVKDVLPALISNMEKLKELIEKLKEQIQKKGVEINEYREKYNISFRGLDNPNPKQEEQVTGEAVEQLCSVKKGSNACICKRITDKQNSIVTEADCGRIDLETFPDQAQLVQDLNFLDLSHNNIANLDPQTKFSSVTLQTLDLSYNRITSVGDGFFTSIPNLRKLILRHNDITVLDDDNVFPTPKLLYLDLSFNNIKTLRANIFAPLVQLQVLDLSYNNASLGEWLAETPNSLRVSLGINPNISTLRLDNIGLKDLHNVSFNDYANLKHLSLADNHFTEVPRVPYSVEYLDLSGSGIEVLQAKELSYHSLKILKLERMKMLHSVHHYAFYNLQALEDLSLKNCHNLKEFNELVFGLIRRNTTLALRRLSLSGNGLQTLNSTYRFLFNNLDFIDLTDNPWKCDCDLLWLQEFDNLYRIDNVRCSSPFYLSSKNLFDIVDEDVPSCYPQKYGKKSHRVLIATLILLVLILSSLVAYLIYYTPNCAGGRRTSAATSPHLSKNSEPPGLNPADQHSVPISKISSTLQIPASDGALLIEDRTRYPFRMQDDGGADPAGDGGGRNSPPTTTIRDIKYAGALFVWEKLTIAVAVVTPIRRFIAAGSKVDAPSLKVVIDNGVTRSSVVSESLDGSPQASAGFPYIADSSTLSRLHIQMKEERKTTPATFSRRLANVRPDPRNPIVNRNDSEKAHLGRSSVDSVVSAKRGPLYPSALVRCAARKLSPEVGTSDRHRQHPPRLRSPPPRRPPTANGRPGRRASAPVSTREPHAPVSTRRCNEVHKCGRGSRPCGSSKSHGATLATHMALGLNSGLCSGSSGPGSGGHSDASSSPGISVPIPVAPAPILPNPMFALPTLNFTVSQVAAVCETLEESGDIERLARFLWSLPVAHPNIGELNKNEAVLRARAIVCFHSGNFRELYSILESNKFGKSSHHKLQEMWQLAHYQEAEKLRGRALGPVDKYRVRKKFPWPRTIWDGEQKTHCFKERTRSLLREWYLQDPYPNPTKKRELAQATGLTPTQVGNWFKNRRQRDRAAAAKNSLRQPATLKRFTPVRDRIDSVRRSVPRRDFAPDETWRVDLVPSRDPESRSSGVGPREGEPLGDRWLESGQGCLKIRDFRIQSVVGDHFSSPNMEIKKKSGLPPQRYIGLKVHSLKFNHRRQCGGGVVTFQLSTRRGGGDSIILDITCKVDSRYKRHKQIAFGDCQSRKREFDGKPPTPEVQCPLYSGAGHGNKRDTSIYKTWPPLFEIFYTTTPAAMIPAPDKPSESRSISDLRINPSRGLIFLSQAPRCEGWSVWTKPDPETSHQIVELVNEAPPHFPTFYFEMFDSARRGWAGHDLHCTLMDPTSRDVLFSPRMQQQQLAAQLAHHGGGPRQPPLSPTPSDSDSDISLGAHSPPISSPGPMRFGAGSPPPITSFRFGPHSPGPMPAQFRFANHTSPNFRQSPTPPNFRLDHRKSRNSESPINVDAATTAVNLRLTSNESPIDVDSNGRDKSNSPIRVDGSPPPINLRVAEHARTEPKIETPLPLRLGHQLTTPLRIQVASPNRMGTAPSPHHTSLHVAANPHGGIVRIAPPSPSNPPPLHRPFSPPRLTSREERHRFSEGNKNNSSPSVSVNCEDQEKNDKIRRTISELTFLIVQKISDPADNWEKAAVLMGPPNYITGH</sequence>
<evidence type="ECO:0000256" key="7">
    <source>
        <dbReference type="ARBA" id="ARBA00022729"/>
    </source>
</evidence>
<evidence type="ECO:0000256" key="5">
    <source>
        <dbReference type="ARBA" id="ARBA00022473"/>
    </source>
</evidence>
<comment type="similarity">
    <text evidence="3">Belongs to the SIX/Sine oculis homeobox family.</text>
</comment>
<accession>A0A8J6LAR0</accession>
<feature type="DNA-binding region" description="Homeobox" evidence="14">
    <location>
        <begin position="1044"/>
        <end position="1103"/>
    </location>
</feature>
<dbReference type="PANTHER" id="PTHR10390">
    <property type="entry name" value="HOMEOBOX PROTEIN SIX"/>
    <property type="match status" value="1"/>
</dbReference>
<evidence type="ECO:0000256" key="11">
    <source>
        <dbReference type="ARBA" id="ARBA00023186"/>
    </source>
</evidence>
<dbReference type="SMART" id="SM00389">
    <property type="entry name" value="HOX"/>
    <property type="match status" value="1"/>
</dbReference>
<evidence type="ECO:0000256" key="12">
    <source>
        <dbReference type="ARBA" id="ARBA00023242"/>
    </source>
</evidence>
<keyword evidence="11" id="KW-0143">Chaperone</keyword>
<protein>
    <recommendedName>
        <fullName evidence="19">Homeobox domain-containing protein</fullName>
    </recommendedName>
</protein>
<dbReference type="GO" id="GO:0071944">
    <property type="term" value="C:cell periphery"/>
    <property type="evidence" value="ECO:0007669"/>
    <property type="project" value="UniProtKB-ARBA"/>
</dbReference>
<evidence type="ECO:0000256" key="10">
    <source>
        <dbReference type="ARBA" id="ARBA00023155"/>
    </source>
</evidence>
<evidence type="ECO:0000256" key="18">
    <source>
        <dbReference type="SAM" id="Phobius"/>
    </source>
</evidence>
<feature type="compositionally biased region" description="Polar residues" evidence="17">
    <location>
        <begin position="564"/>
        <end position="575"/>
    </location>
</feature>
<dbReference type="GO" id="GO:0051082">
    <property type="term" value="F:unfolded protein binding"/>
    <property type="evidence" value="ECO:0007669"/>
    <property type="project" value="InterPro"/>
</dbReference>
<feature type="compositionally biased region" description="Low complexity" evidence="17">
    <location>
        <begin position="1669"/>
        <end position="1680"/>
    </location>
</feature>
<dbReference type="GO" id="GO:0005634">
    <property type="term" value="C:nucleus"/>
    <property type="evidence" value="ECO:0007669"/>
    <property type="project" value="UniProtKB-SubCell"/>
</dbReference>
<organism evidence="20 21">
    <name type="scientific">Tenebrio molitor</name>
    <name type="common">Yellow mealworm beetle</name>
    <dbReference type="NCBI Taxonomy" id="7067"/>
    <lineage>
        <taxon>Eukaryota</taxon>
        <taxon>Metazoa</taxon>
        <taxon>Ecdysozoa</taxon>
        <taxon>Arthropoda</taxon>
        <taxon>Hexapoda</taxon>
        <taxon>Insecta</taxon>
        <taxon>Pterygota</taxon>
        <taxon>Neoptera</taxon>
        <taxon>Endopterygota</taxon>
        <taxon>Coleoptera</taxon>
        <taxon>Polyphaga</taxon>
        <taxon>Cucujiformia</taxon>
        <taxon>Tenebrionidae</taxon>
        <taxon>Tenebrio</taxon>
    </lineage>
</organism>
<dbReference type="Proteomes" id="UP000719412">
    <property type="component" value="Unassembled WGS sequence"/>
</dbReference>
<evidence type="ECO:0000256" key="4">
    <source>
        <dbReference type="ARBA" id="ARBA00011695"/>
    </source>
</evidence>
<dbReference type="PANTHER" id="PTHR10390:SF33">
    <property type="entry name" value="PROTEIN OPTIX"/>
    <property type="match status" value="1"/>
</dbReference>
<evidence type="ECO:0000256" key="17">
    <source>
        <dbReference type="SAM" id="MobiDB-lite"/>
    </source>
</evidence>
<feature type="domain" description="Homeobox" evidence="19">
    <location>
        <begin position="1042"/>
        <end position="1102"/>
    </location>
</feature>
<evidence type="ECO:0000256" key="9">
    <source>
        <dbReference type="ARBA" id="ARBA00023125"/>
    </source>
</evidence>
<feature type="region of interest" description="Disordered" evidence="17">
    <location>
        <begin position="1145"/>
        <end position="1168"/>
    </location>
</feature>
<keyword evidence="12 14" id="KW-0539">Nucleus</keyword>
<reference evidence="20" key="2">
    <citation type="submission" date="2021-08" db="EMBL/GenBank/DDBJ databases">
        <authorList>
            <person name="Eriksson T."/>
        </authorList>
    </citation>
    <scope>NUCLEOTIDE SEQUENCE</scope>
    <source>
        <strain evidence="20">Stoneville</strain>
        <tissue evidence="20">Whole head</tissue>
    </source>
</reference>
<evidence type="ECO:0000256" key="2">
    <source>
        <dbReference type="ARBA" id="ARBA00008045"/>
    </source>
</evidence>
<feature type="region of interest" description="Disordered" evidence="17">
    <location>
        <begin position="1423"/>
        <end position="1528"/>
    </location>
</feature>
<proteinExistence type="inferred from homology"/>
<dbReference type="SMART" id="SM00369">
    <property type="entry name" value="LRR_TYP"/>
    <property type="match status" value="6"/>
</dbReference>
<dbReference type="InterPro" id="IPR009053">
    <property type="entry name" value="Prefoldin"/>
</dbReference>
<dbReference type="Pfam" id="PF16878">
    <property type="entry name" value="SIX1_SD"/>
    <property type="match status" value="1"/>
</dbReference>
<feature type="region of interest" description="Disordered" evidence="17">
    <location>
        <begin position="727"/>
        <end position="771"/>
    </location>
</feature>
<dbReference type="SMART" id="SM00082">
    <property type="entry name" value="LRRCT"/>
    <property type="match status" value="1"/>
</dbReference>
<dbReference type="CDD" id="cd23163">
    <property type="entry name" value="Prefoldin_2"/>
    <property type="match status" value="1"/>
</dbReference>
<evidence type="ECO:0000256" key="15">
    <source>
        <dbReference type="RuleBase" id="RU000682"/>
    </source>
</evidence>
<dbReference type="InterPro" id="IPR001611">
    <property type="entry name" value="Leu-rich_rpt"/>
</dbReference>
<dbReference type="InterPro" id="IPR009057">
    <property type="entry name" value="Homeodomain-like_sf"/>
</dbReference>
<dbReference type="InterPro" id="IPR032675">
    <property type="entry name" value="LRR_dom_sf"/>
</dbReference>
<dbReference type="Pfam" id="PF00046">
    <property type="entry name" value="Homeodomain"/>
    <property type="match status" value="1"/>
</dbReference>
<dbReference type="InterPro" id="IPR002777">
    <property type="entry name" value="PFD_beta-like"/>
</dbReference>
<feature type="region of interest" description="Disordered" evidence="17">
    <location>
        <begin position="1"/>
        <end position="21"/>
    </location>
</feature>
<dbReference type="GO" id="GO:0000981">
    <property type="term" value="F:DNA-binding transcription factor activity, RNA polymerase II-specific"/>
    <property type="evidence" value="ECO:0007669"/>
    <property type="project" value="TreeGrafter"/>
</dbReference>
<dbReference type="InterPro" id="IPR001356">
    <property type="entry name" value="HD"/>
</dbReference>
<dbReference type="InterPro" id="IPR000483">
    <property type="entry name" value="Cys-rich_flank_reg_C"/>
</dbReference>
<dbReference type="Gene3D" id="3.80.10.10">
    <property type="entry name" value="Ribonuclease Inhibitor"/>
    <property type="match status" value="2"/>
</dbReference>
<dbReference type="Pfam" id="PF01920">
    <property type="entry name" value="Prefoldin_2"/>
    <property type="match status" value="1"/>
</dbReference>
<dbReference type="PROSITE" id="PS51450">
    <property type="entry name" value="LRR"/>
    <property type="match status" value="4"/>
</dbReference>
<feature type="compositionally biased region" description="Basic and acidic residues" evidence="17">
    <location>
        <begin position="1"/>
        <end position="12"/>
    </location>
</feature>
<comment type="caution">
    <text evidence="20">The sequence shown here is derived from an EMBL/GenBank/DDBJ whole genome shotgun (WGS) entry which is preliminary data.</text>
</comment>
<keyword evidence="9 14" id="KW-0238">DNA-binding</keyword>
<keyword evidence="6" id="KW-0433">Leucine-rich repeat</keyword>
<feature type="region of interest" description="Disordered" evidence="17">
    <location>
        <begin position="790"/>
        <end position="864"/>
    </location>
</feature>
<evidence type="ECO:0000256" key="13">
    <source>
        <dbReference type="ARBA" id="ARBA00024667"/>
    </source>
</evidence>
<dbReference type="GO" id="GO:0016272">
    <property type="term" value="C:prefoldin complex"/>
    <property type="evidence" value="ECO:0007669"/>
    <property type="project" value="InterPro"/>
</dbReference>
<dbReference type="PROSITE" id="PS50071">
    <property type="entry name" value="HOMEOBOX_2"/>
    <property type="match status" value="1"/>
</dbReference>
<gene>
    <name evidence="20" type="ORF">GEV33_009455</name>
</gene>
<feature type="transmembrane region" description="Helical" evidence="18">
    <location>
        <begin position="531"/>
        <end position="552"/>
    </location>
</feature>
<keyword evidence="16" id="KW-0175">Coiled coil</keyword>
<dbReference type="Gene3D" id="1.10.287.370">
    <property type="match status" value="1"/>
</dbReference>
<dbReference type="EMBL" id="JABDTM020025381">
    <property type="protein sequence ID" value="KAH0813337.1"/>
    <property type="molecule type" value="Genomic_DNA"/>
</dbReference>
<feature type="compositionally biased region" description="Pro residues" evidence="17">
    <location>
        <begin position="1638"/>
        <end position="1653"/>
    </location>
</feature>
<dbReference type="Pfam" id="PF13855">
    <property type="entry name" value="LRR_8"/>
    <property type="match status" value="1"/>
</dbReference>
<dbReference type="InterPro" id="IPR031701">
    <property type="entry name" value="SIX1_SD"/>
</dbReference>
<name>A0A8J6LAR0_TENMO</name>
<dbReference type="Pfam" id="PF13516">
    <property type="entry name" value="LRR_6"/>
    <property type="match status" value="1"/>
</dbReference>
<feature type="region of interest" description="Disordered" evidence="17">
    <location>
        <begin position="618"/>
        <end position="639"/>
    </location>
</feature>
<keyword evidence="5" id="KW-0217">Developmental protein</keyword>
<comment type="similarity">
    <text evidence="2">Belongs to the prefoldin subunit beta family.</text>
</comment>
<feature type="region of interest" description="Disordered" evidence="17">
    <location>
        <begin position="1541"/>
        <end position="1572"/>
    </location>
</feature>
<keyword evidence="21" id="KW-1185">Reference proteome</keyword>
<feature type="compositionally biased region" description="Low complexity" evidence="17">
    <location>
        <begin position="1423"/>
        <end position="1433"/>
    </location>
</feature>
<reference evidence="20" key="1">
    <citation type="journal article" date="2020" name="J Insects Food Feed">
        <title>The yellow mealworm (Tenebrio molitor) genome: a resource for the emerging insects as food and feed industry.</title>
        <authorList>
            <person name="Eriksson T."/>
            <person name="Andere A."/>
            <person name="Kelstrup H."/>
            <person name="Emery V."/>
            <person name="Picard C."/>
        </authorList>
    </citation>
    <scope>NUCLEOTIDE SEQUENCE</scope>
    <source>
        <strain evidence="20">Stoneville</strain>
        <tissue evidence="20">Whole head</tissue>
    </source>
</reference>
<evidence type="ECO:0000256" key="14">
    <source>
        <dbReference type="PROSITE-ProRule" id="PRU00108"/>
    </source>
</evidence>
<comment type="function">
    <text evidence="13">Binds specifically to cytosolic chaperonin (c-CPN) and transfers target proteins to it. Binds to nascent polypeptide chain and promotes folding in an environment in which there are many competing pathways for nonnative proteins.</text>
</comment>
<feature type="region of interest" description="Disordered" evidence="17">
    <location>
        <begin position="564"/>
        <end position="585"/>
    </location>
</feature>
<dbReference type="GO" id="GO:0006457">
    <property type="term" value="P:protein folding"/>
    <property type="evidence" value="ECO:0007669"/>
    <property type="project" value="InterPro"/>
</dbReference>
<evidence type="ECO:0000256" key="3">
    <source>
        <dbReference type="ARBA" id="ARBA00008161"/>
    </source>
</evidence>